<accession>A0A2T0X7P6</accession>
<evidence type="ECO:0000313" key="2">
    <source>
        <dbReference type="EMBL" id="PRY94959.1"/>
    </source>
</evidence>
<dbReference type="InterPro" id="IPR011969">
    <property type="entry name" value="Clan_AA_Asp_peptidase_C"/>
</dbReference>
<feature type="transmembrane region" description="Helical" evidence="1">
    <location>
        <begin position="7"/>
        <end position="25"/>
    </location>
</feature>
<organism evidence="2 3">
    <name type="scientific">Hasllibacter halocynthiae</name>
    <dbReference type="NCBI Taxonomy" id="595589"/>
    <lineage>
        <taxon>Bacteria</taxon>
        <taxon>Pseudomonadati</taxon>
        <taxon>Pseudomonadota</taxon>
        <taxon>Alphaproteobacteria</taxon>
        <taxon>Rhodobacterales</taxon>
        <taxon>Roseobacteraceae</taxon>
        <taxon>Hasllibacter</taxon>
    </lineage>
</organism>
<dbReference type="RefSeq" id="WP_106159404.1">
    <property type="nucleotide sequence ID" value="NZ_PVTT01000001.1"/>
</dbReference>
<reference evidence="2 3" key="1">
    <citation type="submission" date="2018-03" db="EMBL/GenBank/DDBJ databases">
        <title>Genomic Encyclopedia of Archaeal and Bacterial Type Strains, Phase II (KMG-II): from individual species to whole genera.</title>
        <authorList>
            <person name="Goeker M."/>
        </authorList>
    </citation>
    <scope>NUCLEOTIDE SEQUENCE [LARGE SCALE GENOMIC DNA]</scope>
    <source>
        <strain evidence="2 3">DSM 29318</strain>
    </source>
</reference>
<evidence type="ECO:0000256" key="1">
    <source>
        <dbReference type="SAM" id="Phobius"/>
    </source>
</evidence>
<dbReference type="EMBL" id="PVTT01000001">
    <property type="protein sequence ID" value="PRY94959.1"/>
    <property type="molecule type" value="Genomic_DNA"/>
</dbReference>
<keyword evidence="1" id="KW-1133">Transmembrane helix</keyword>
<dbReference type="CDD" id="cd05483">
    <property type="entry name" value="retropepsin_like_bacteria"/>
    <property type="match status" value="1"/>
</dbReference>
<dbReference type="OrthoDB" id="7595324at2"/>
<dbReference type="Proteomes" id="UP000238801">
    <property type="component" value="Unassembled WGS sequence"/>
</dbReference>
<evidence type="ECO:0000313" key="3">
    <source>
        <dbReference type="Proteomes" id="UP000238801"/>
    </source>
</evidence>
<keyword evidence="2" id="KW-0378">Hydrolase</keyword>
<dbReference type="Gene3D" id="2.40.70.10">
    <property type="entry name" value="Acid Proteases"/>
    <property type="match status" value="1"/>
</dbReference>
<proteinExistence type="predicted"/>
<dbReference type="Pfam" id="PF13975">
    <property type="entry name" value="gag-asp_proteas"/>
    <property type="match status" value="1"/>
</dbReference>
<name>A0A2T0X7P6_9RHOB</name>
<comment type="caution">
    <text evidence="2">The sequence shown here is derived from an EMBL/GenBank/DDBJ whole genome shotgun (WGS) entry which is preliminary data.</text>
</comment>
<dbReference type="GO" id="GO:0006508">
    <property type="term" value="P:proteolysis"/>
    <property type="evidence" value="ECO:0007669"/>
    <property type="project" value="UniProtKB-KW"/>
</dbReference>
<protein>
    <submittedName>
        <fullName evidence="2">Aspartyl protease family protein</fullName>
    </submittedName>
</protein>
<gene>
    <name evidence="2" type="ORF">BCF33_0566</name>
</gene>
<dbReference type="GO" id="GO:0004190">
    <property type="term" value="F:aspartic-type endopeptidase activity"/>
    <property type="evidence" value="ECO:0007669"/>
    <property type="project" value="InterPro"/>
</dbReference>
<dbReference type="NCBIfam" id="TIGR02281">
    <property type="entry name" value="clan_AA_DTGA"/>
    <property type="match status" value="1"/>
</dbReference>
<keyword evidence="3" id="KW-1185">Reference proteome</keyword>
<dbReference type="AlphaFoldDB" id="A0A2T0X7P6"/>
<dbReference type="PROSITE" id="PS00141">
    <property type="entry name" value="ASP_PROTEASE"/>
    <property type="match status" value="1"/>
</dbReference>
<sequence>MSEPSDLVRVVFLGLVVLGVIAWTAAAPRLGDSLRGLGKWLLAAGCAGFALVFWPEIAAEIAPPPPPSGNGEVVELPRGPGGHYYATLEVDGTPVRFLVDTGATDTALTMADAARVGVNTAALRFDGVVNTANGPVRTAQARVEDVRLGDIVDPVLFVSIGEGDLSISLLGMSYLSRFDEITFEDGVMRLVR</sequence>
<keyword evidence="1" id="KW-0812">Transmembrane</keyword>
<dbReference type="InterPro" id="IPR034122">
    <property type="entry name" value="Retropepsin-like_bacterial"/>
</dbReference>
<dbReference type="InterPro" id="IPR021109">
    <property type="entry name" value="Peptidase_aspartic_dom_sf"/>
</dbReference>
<keyword evidence="2" id="KW-0645">Protease</keyword>
<dbReference type="InterPro" id="IPR001969">
    <property type="entry name" value="Aspartic_peptidase_AS"/>
</dbReference>
<dbReference type="SUPFAM" id="SSF50630">
    <property type="entry name" value="Acid proteases"/>
    <property type="match status" value="1"/>
</dbReference>
<keyword evidence="1" id="KW-0472">Membrane</keyword>